<name>A0A1C5I2G1_9ACTN</name>
<dbReference type="AlphaFoldDB" id="A0A1C5I2G1"/>
<dbReference type="Gene3D" id="2.120.10.30">
    <property type="entry name" value="TolB, C-terminal domain"/>
    <property type="match status" value="1"/>
</dbReference>
<evidence type="ECO:0000313" key="3">
    <source>
        <dbReference type="Proteomes" id="UP000198217"/>
    </source>
</evidence>
<evidence type="ECO:0000313" key="2">
    <source>
        <dbReference type="EMBL" id="SCG52448.1"/>
    </source>
</evidence>
<dbReference type="InterPro" id="IPR011042">
    <property type="entry name" value="6-blade_b-propeller_TolB-like"/>
</dbReference>
<dbReference type="InterPro" id="IPR011659">
    <property type="entry name" value="WD40"/>
</dbReference>
<proteinExistence type="predicted"/>
<accession>A0A1C5I2G1</accession>
<gene>
    <name evidence="2" type="ORF">GA0070609_2664</name>
</gene>
<feature type="chain" id="PRO_5008718354" description="WD40-like Beta Propeller Repeat" evidence="1">
    <location>
        <begin position="31"/>
        <end position="827"/>
    </location>
</feature>
<dbReference type="Proteomes" id="UP000198217">
    <property type="component" value="Chromosome I"/>
</dbReference>
<dbReference type="Pfam" id="PF07676">
    <property type="entry name" value="PD40"/>
    <property type="match status" value="1"/>
</dbReference>
<protein>
    <recommendedName>
        <fullName evidence="4">WD40-like Beta Propeller Repeat</fullName>
    </recommendedName>
</protein>
<organism evidence="2 3">
    <name type="scientific">Micromonospora echinaurantiaca</name>
    <dbReference type="NCBI Taxonomy" id="47857"/>
    <lineage>
        <taxon>Bacteria</taxon>
        <taxon>Bacillati</taxon>
        <taxon>Actinomycetota</taxon>
        <taxon>Actinomycetes</taxon>
        <taxon>Micromonosporales</taxon>
        <taxon>Micromonosporaceae</taxon>
        <taxon>Micromonospora</taxon>
    </lineage>
</organism>
<sequence>MRSRILLVVLIATVTAATAVALSAPANARAGEGTALAAAPGGSFTGVSPARLLDTRSGLGAPKGIVVANGQVTLGVAGRGGIPASGVSSVVLNVTVTGPASAGYVTVYPTGAARPTASNLNYRAGQTVANQVVVGLGTGGSVRLFTSARTHLLADVTGYFSTPDTASGHAGLFHPLTPARLADSRTGQGFTTPGSNTTRTLQVTGRGGVPPTNVGAVALNITVAAPTTAGFVTVYPSGQSRPGTSTINFTQRDVRANRTIVALGTDGRIALYNATGTTPIIVDVVGWFSGASAPPGAGGAYYVSMNPVRVVDTRIPSGDLGGALGPRDAGVQTIAARAGVPTGAGDTVPVAVVGNLTAVSPTTSGYLTAFPPGFGKVVDSVPLASDLNFVKGDIVPNMVMTQLHAGLLGVYNSSGTTHTLLDVSGYFALPAPPLTLTRPIPDANDQVLLTMSSNGAYFATSSWASNLVAGDTNDQPDAFRVASNGVVTRVSVGVGGEQADGPTWEAEVSNDGRYVAFVSSATNLVPDDTNEMTDVFVRDTVANTTTRLSVGPGGVQSDGDSYGVTMSNSGTRIAFTSSASTLVEDDTNGEADVFVADVTTGQLTRASVTTAGAEGDGRSTYGIISGGGDHVAFTSFAANLVPMDTNGVDDLFVRDLATNTTTRENVTSSGGQANPDPDLGFSISSLSITDDGRTVAFSSWADNLVPADTNGASDVFIRDRTTGTTSRITAAGGVQADGDNATISGDGSTILFTSTSDALSGLWSDSYGETMYVYRTGTDTSTPIRGYDYLSGPAKVSTDGSRALVGTGIDVDRTGRSDIRTYVLTLP</sequence>
<evidence type="ECO:0000256" key="1">
    <source>
        <dbReference type="SAM" id="SignalP"/>
    </source>
</evidence>
<evidence type="ECO:0008006" key="4">
    <source>
        <dbReference type="Google" id="ProtNLM"/>
    </source>
</evidence>
<feature type="signal peptide" evidence="1">
    <location>
        <begin position="1"/>
        <end position="30"/>
    </location>
</feature>
<dbReference type="RefSeq" id="WP_157748130.1">
    <property type="nucleotide sequence ID" value="NZ_LT607750.1"/>
</dbReference>
<dbReference type="EMBL" id="LT607750">
    <property type="protein sequence ID" value="SCG52448.1"/>
    <property type="molecule type" value="Genomic_DNA"/>
</dbReference>
<reference evidence="2 3" key="1">
    <citation type="submission" date="2016-06" db="EMBL/GenBank/DDBJ databases">
        <authorList>
            <person name="Kjaerup R.B."/>
            <person name="Dalgaard T.S."/>
            <person name="Juul-Madsen H.R."/>
        </authorList>
    </citation>
    <scope>NUCLEOTIDE SEQUENCE [LARGE SCALE GENOMIC DNA]</scope>
    <source>
        <strain evidence="2 3">DSM 43904</strain>
    </source>
</reference>
<keyword evidence="3" id="KW-1185">Reference proteome</keyword>
<keyword evidence="1" id="KW-0732">Signal</keyword>
<dbReference type="SUPFAM" id="SSF82171">
    <property type="entry name" value="DPP6 N-terminal domain-like"/>
    <property type="match status" value="1"/>
</dbReference>